<evidence type="ECO:0000256" key="4">
    <source>
        <dbReference type="ARBA" id="ARBA00022723"/>
    </source>
</evidence>
<organism evidence="10 11">
    <name type="scientific">Candidatus Lloydbacteria bacterium RIFCSPHIGHO2_01_FULL_49_22</name>
    <dbReference type="NCBI Taxonomy" id="1798658"/>
    <lineage>
        <taxon>Bacteria</taxon>
        <taxon>Candidatus Lloydiibacteriota</taxon>
    </lineage>
</organism>
<evidence type="ECO:0000256" key="5">
    <source>
        <dbReference type="ARBA" id="ARBA00022898"/>
    </source>
</evidence>
<dbReference type="PANTHER" id="PTHR11601">
    <property type="entry name" value="CYSTEINE DESULFURYLASE FAMILY MEMBER"/>
    <property type="match status" value="1"/>
</dbReference>
<dbReference type="InterPro" id="IPR000192">
    <property type="entry name" value="Aminotrans_V_dom"/>
</dbReference>
<evidence type="ECO:0000256" key="1">
    <source>
        <dbReference type="ARBA" id="ARBA00001933"/>
    </source>
</evidence>
<dbReference type="InterPro" id="IPR015424">
    <property type="entry name" value="PyrdxlP-dep_Trfase"/>
</dbReference>
<comment type="catalytic activity">
    <reaction evidence="8">
        <text>(sulfur carrier)-H + L-cysteine = (sulfur carrier)-SH + L-alanine</text>
        <dbReference type="Rhea" id="RHEA:43892"/>
        <dbReference type="Rhea" id="RHEA-COMP:14737"/>
        <dbReference type="Rhea" id="RHEA-COMP:14739"/>
        <dbReference type="ChEBI" id="CHEBI:29917"/>
        <dbReference type="ChEBI" id="CHEBI:35235"/>
        <dbReference type="ChEBI" id="CHEBI:57972"/>
        <dbReference type="ChEBI" id="CHEBI:64428"/>
        <dbReference type="EC" id="2.8.1.7"/>
    </reaction>
</comment>
<dbReference type="Gene3D" id="3.40.640.10">
    <property type="entry name" value="Type I PLP-dependent aspartate aminotransferase-like (Major domain)"/>
    <property type="match status" value="1"/>
</dbReference>
<accession>A0A1G2CV51</accession>
<comment type="caution">
    <text evidence="10">The sequence shown here is derived from an EMBL/GenBank/DDBJ whole genome shotgun (WGS) entry which is preliminary data.</text>
</comment>
<keyword evidence="6" id="KW-0408">Iron</keyword>
<evidence type="ECO:0000256" key="3">
    <source>
        <dbReference type="ARBA" id="ARBA00022679"/>
    </source>
</evidence>
<dbReference type="GO" id="GO:0031071">
    <property type="term" value="F:cysteine desulfurase activity"/>
    <property type="evidence" value="ECO:0007669"/>
    <property type="project" value="UniProtKB-EC"/>
</dbReference>
<dbReference type="Pfam" id="PF00266">
    <property type="entry name" value="Aminotran_5"/>
    <property type="match status" value="1"/>
</dbReference>
<keyword evidence="7" id="KW-0411">Iron-sulfur</keyword>
<dbReference type="Gene3D" id="1.10.260.50">
    <property type="match status" value="1"/>
</dbReference>
<dbReference type="InterPro" id="IPR015422">
    <property type="entry name" value="PyrdxlP-dep_Trfase_small"/>
</dbReference>
<dbReference type="AlphaFoldDB" id="A0A1G2CV51"/>
<evidence type="ECO:0000256" key="7">
    <source>
        <dbReference type="ARBA" id="ARBA00023014"/>
    </source>
</evidence>
<name>A0A1G2CV51_9BACT</name>
<dbReference type="InterPro" id="IPR015421">
    <property type="entry name" value="PyrdxlP-dep_Trfase_major"/>
</dbReference>
<proteinExistence type="inferred from homology"/>
<keyword evidence="3" id="KW-0808">Transferase</keyword>
<dbReference type="Gene3D" id="3.90.1150.10">
    <property type="entry name" value="Aspartate Aminotransferase, domain 1"/>
    <property type="match status" value="1"/>
</dbReference>
<keyword evidence="5" id="KW-0663">Pyridoxal phosphate</keyword>
<comment type="cofactor">
    <cofactor evidence="1">
        <name>pyridoxal 5'-phosphate</name>
        <dbReference type="ChEBI" id="CHEBI:597326"/>
    </cofactor>
</comment>
<evidence type="ECO:0000313" key="10">
    <source>
        <dbReference type="EMBL" id="OGZ05233.1"/>
    </source>
</evidence>
<feature type="domain" description="Aminotransferase class V" evidence="9">
    <location>
        <begin position="4"/>
        <end position="388"/>
    </location>
</feature>
<protein>
    <recommendedName>
        <fullName evidence="9">Aminotransferase class V domain-containing protein</fullName>
    </recommendedName>
</protein>
<dbReference type="SUPFAM" id="SSF53383">
    <property type="entry name" value="PLP-dependent transferases"/>
    <property type="match status" value="1"/>
</dbReference>
<dbReference type="InterPro" id="IPR016454">
    <property type="entry name" value="Cysteine_dSase"/>
</dbReference>
<keyword evidence="4" id="KW-0479">Metal-binding</keyword>
<evidence type="ECO:0000256" key="2">
    <source>
        <dbReference type="ARBA" id="ARBA00006490"/>
    </source>
</evidence>
<dbReference type="GO" id="GO:0051536">
    <property type="term" value="F:iron-sulfur cluster binding"/>
    <property type="evidence" value="ECO:0007669"/>
    <property type="project" value="UniProtKB-KW"/>
</dbReference>
<evidence type="ECO:0000256" key="6">
    <source>
        <dbReference type="ARBA" id="ARBA00023004"/>
    </source>
</evidence>
<comment type="similarity">
    <text evidence="2">Belongs to the class-V pyridoxal-phosphate-dependent aminotransferase family. NifS/IscS subfamily.</text>
</comment>
<gene>
    <name evidence="10" type="ORF">A2845_02860</name>
</gene>
<sequence length="404" mass="43874">MKRIYLDHAAATPVSTEVQKAMALYWGETFGNPSSIHEEGVLAKSAMANARRSIAEELGVHADEIIFTGSATESCNLALRGTVMSWRQNHPEQTPHIVVCAIEHDAVLAAARALEREGATLSIISVDKEGIIDIDELLRAITKDTVIISIGYANNEIGVVQPIRAIARAIRNWKKEVRGTSRDVRAEGDDCYPLFHTDACQATNYLELRVPQLGVDLMTLNAAKIYGPKGIGLLFVGRTIPVYPLITGGGQERGLRAGTENIPLIVGFAEALRIAASERRNECDRLMQLQDYLIAELQTQEDVTINGSLTSRLPNNINIALRGADHEFVTIALDAKGIAVSTKSACNEADAEHSHVLMALQAAGHDGEPSGLRISLGRSTTKKDIDLFLFALLEIRKTLVVALV</sequence>
<evidence type="ECO:0000256" key="8">
    <source>
        <dbReference type="ARBA" id="ARBA00050776"/>
    </source>
</evidence>
<dbReference type="Proteomes" id="UP000177122">
    <property type="component" value="Unassembled WGS sequence"/>
</dbReference>
<evidence type="ECO:0000259" key="9">
    <source>
        <dbReference type="Pfam" id="PF00266"/>
    </source>
</evidence>
<reference evidence="10 11" key="1">
    <citation type="journal article" date="2016" name="Nat. Commun.">
        <title>Thousands of microbial genomes shed light on interconnected biogeochemical processes in an aquifer system.</title>
        <authorList>
            <person name="Anantharaman K."/>
            <person name="Brown C.T."/>
            <person name="Hug L.A."/>
            <person name="Sharon I."/>
            <person name="Castelle C.J."/>
            <person name="Probst A.J."/>
            <person name="Thomas B.C."/>
            <person name="Singh A."/>
            <person name="Wilkins M.J."/>
            <person name="Karaoz U."/>
            <person name="Brodie E.L."/>
            <person name="Williams K.H."/>
            <person name="Hubbard S.S."/>
            <person name="Banfield J.F."/>
        </authorList>
    </citation>
    <scope>NUCLEOTIDE SEQUENCE [LARGE SCALE GENOMIC DNA]</scope>
</reference>
<dbReference type="PANTHER" id="PTHR11601:SF34">
    <property type="entry name" value="CYSTEINE DESULFURASE"/>
    <property type="match status" value="1"/>
</dbReference>
<dbReference type="GO" id="GO:0046872">
    <property type="term" value="F:metal ion binding"/>
    <property type="evidence" value="ECO:0007669"/>
    <property type="project" value="UniProtKB-KW"/>
</dbReference>
<dbReference type="EMBL" id="MHLI01000015">
    <property type="protein sequence ID" value="OGZ05233.1"/>
    <property type="molecule type" value="Genomic_DNA"/>
</dbReference>
<evidence type="ECO:0000313" key="11">
    <source>
        <dbReference type="Proteomes" id="UP000177122"/>
    </source>
</evidence>
<dbReference type="PIRSF" id="PIRSF005572">
    <property type="entry name" value="NifS"/>
    <property type="match status" value="1"/>
</dbReference>